<organism evidence="1 2">
    <name type="scientific">Fusarium oxysporum f. sp. lycopersici (strain 4287 / CBS 123668 / FGSC 9935 / NRRL 34936)</name>
    <name type="common">Fusarium vascular wilt of tomato</name>
    <dbReference type="NCBI Taxonomy" id="426428"/>
    <lineage>
        <taxon>Eukaryota</taxon>
        <taxon>Fungi</taxon>
        <taxon>Dikarya</taxon>
        <taxon>Ascomycota</taxon>
        <taxon>Pezizomycotina</taxon>
        <taxon>Sordariomycetes</taxon>
        <taxon>Hypocreomycetidae</taxon>
        <taxon>Hypocreales</taxon>
        <taxon>Nectriaceae</taxon>
        <taxon>Fusarium</taxon>
        <taxon>Fusarium oxysporum species complex</taxon>
    </lineage>
</organism>
<accession>A0A0J9UR24</accession>
<evidence type="ECO:0000313" key="1">
    <source>
        <dbReference type="EMBL" id="KNB01725.1"/>
    </source>
</evidence>
<dbReference type="EMBL" id="DS231700">
    <property type="protein sequence ID" value="KNB01732.1"/>
    <property type="molecule type" value="Genomic_DNA"/>
</dbReference>
<dbReference type="EMBL" id="DS231700">
    <property type="protein sequence ID" value="KNB01730.1"/>
    <property type="molecule type" value="Genomic_DNA"/>
</dbReference>
<reference evidence="1" key="1">
    <citation type="submission" date="2007-04" db="EMBL/GenBank/DDBJ databases">
        <authorList>
            <consortium name="The Broad Institute Genome Sequencing Platform"/>
            <person name="Birren B."/>
            <person name="Lander E."/>
            <person name="Galagan J."/>
            <person name="Nusbaum C."/>
            <person name="Devon K."/>
            <person name="Ma L.-J."/>
            <person name="Jaffe D."/>
            <person name="Butler J."/>
            <person name="Alvarez P."/>
            <person name="Gnerre S."/>
            <person name="Grabherr M."/>
            <person name="Kleber M."/>
            <person name="Mauceli E."/>
            <person name="Brockman W."/>
            <person name="MacCallum I.A."/>
            <person name="Young S."/>
            <person name="LaButti K."/>
            <person name="DeCaprio D."/>
            <person name="Crawford M."/>
            <person name="Koehrsen M."/>
            <person name="Engels R."/>
            <person name="Montgomery P."/>
            <person name="Pearson M."/>
            <person name="Howarth C."/>
            <person name="Larson L."/>
            <person name="White J."/>
            <person name="O'Leary S."/>
            <person name="Kodira C."/>
            <person name="Zeng Q."/>
            <person name="Yandava C."/>
            <person name="Alvarado L."/>
            <person name="Kistler C."/>
            <person name="Shim W.-B."/>
            <person name="Kang S."/>
            <person name="Woloshuk C."/>
        </authorList>
    </citation>
    <scope>NUCLEOTIDE SEQUENCE</scope>
    <source>
        <strain evidence="1">4287</strain>
    </source>
</reference>
<dbReference type="EMBL" id="DS231700">
    <property type="protein sequence ID" value="KNB01727.1"/>
    <property type="molecule type" value="Genomic_DNA"/>
</dbReference>
<proteinExistence type="predicted"/>
<dbReference type="RefSeq" id="XP_018239773.1">
    <property type="nucleotide sequence ID" value="XM_018399075.1"/>
</dbReference>
<dbReference type="VEuPathDB" id="FungiDB:FOXG_18928"/>
<gene>
    <name evidence="1" type="ORF">FOXG_18928</name>
</gene>
<name>A0A0J9UR24_FUSO4</name>
<dbReference type="EMBL" id="DS231700">
    <property type="protein sequence ID" value="KNB01729.1"/>
    <property type="molecule type" value="Genomic_DNA"/>
</dbReference>
<dbReference type="RefSeq" id="XP_018239772.1">
    <property type="nucleotide sequence ID" value="XM_018399074.1"/>
</dbReference>
<dbReference type="EMBL" id="DS231700">
    <property type="protein sequence ID" value="KNB01726.1"/>
    <property type="molecule type" value="Genomic_DNA"/>
</dbReference>
<dbReference type="RefSeq" id="XP_018239775.1">
    <property type="nucleotide sequence ID" value="XM_018399077.1"/>
</dbReference>
<dbReference type="RefSeq" id="XP_018239770.1">
    <property type="nucleotide sequence ID" value="XM_018399072.1"/>
</dbReference>
<dbReference type="KEGG" id="fox:FOXG_18928"/>
<dbReference type="RefSeq" id="XP_018239771.1">
    <property type="nucleotide sequence ID" value="XM_018399073.1"/>
</dbReference>
<dbReference type="EMBL" id="DS231700">
    <property type="protein sequence ID" value="KNB01724.1"/>
    <property type="molecule type" value="Genomic_DNA"/>
</dbReference>
<reference evidence="1" key="2">
    <citation type="journal article" date="2010" name="Nature">
        <title>Comparative genomics reveals mobile pathogenicity chromosomes in Fusarium.</title>
        <authorList>
            <person name="Ma L.J."/>
            <person name="van der Does H.C."/>
            <person name="Borkovich K.A."/>
            <person name="Coleman J.J."/>
            <person name="Daboussi M.J."/>
            <person name="Di Pietro A."/>
            <person name="Dufresne M."/>
            <person name="Freitag M."/>
            <person name="Grabherr M."/>
            <person name="Henrissat B."/>
            <person name="Houterman P.M."/>
            <person name="Kang S."/>
            <person name="Shim W.B."/>
            <person name="Woloshuk C."/>
            <person name="Xie X."/>
            <person name="Xu J.R."/>
            <person name="Antoniw J."/>
            <person name="Baker S.E."/>
            <person name="Bluhm B.H."/>
            <person name="Breakspear A."/>
            <person name="Brown D.W."/>
            <person name="Butchko R.A."/>
            <person name="Chapman S."/>
            <person name="Coulson R."/>
            <person name="Coutinho P.M."/>
            <person name="Danchin E.G."/>
            <person name="Diener A."/>
            <person name="Gale L.R."/>
            <person name="Gardiner D.M."/>
            <person name="Goff S."/>
            <person name="Hammond-Kosack K.E."/>
            <person name="Hilburn K."/>
            <person name="Hua-Van A."/>
            <person name="Jonkers W."/>
            <person name="Kazan K."/>
            <person name="Kodira C.D."/>
            <person name="Koehrsen M."/>
            <person name="Kumar L."/>
            <person name="Lee Y.H."/>
            <person name="Li L."/>
            <person name="Manners J.M."/>
            <person name="Miranda-Saavedra D."/>
            <person name="Mukherjee M."/>
            <person name="Park G."/>
            <person name="Park J."/>
            <person name="Park S.Y."/>
            <person name="Proctor R.H."/>
            <person name="Regev A."/>
            <person name="Ruiz-Roldan M.C."/>
            <person name="Sain D."/>
            <person name="Sakthikumar S."/>
            <person name="Sykes S."/>
            <person name="Schwartz D.C."/>
            <person name="Turgeon B.G."/>
            <person name="Wapinski I."/>
            <person name="Yoder O."/>
            <person name="Young S."/>
            <person name="Zeng Q."/>
            <person name="Zhou S."/>
            <person name="Galagan J."/>
            <person name="Cuomo C.A."/>
            <person name="Kistler H.C."/>
            <person name="Rep M."/>
        </authorList>
    </citation>
    <scope>NUCLEOTIDE SEQUENCE [LARGE SCALE GENOMIC DNA]</scope>
    <source>
        <strain evidence="1">4287</strain>
    </source>
</reference>
<dbReference type="RefSeq" id="XP_018239777.1">
    <property type="nucleotide sequence ID" value="XM_018399079.1"/>
</dbReference>
<dbReference type="EMBL" id="DS231700">
    <property type="protein sequence ID" value="KNB01728.1"/>
    <property type="molecule type" value="Genomic_DNA"/>
</dbReference>
<dbReference type="RefSeq" id="XP_018239776.1">
    <property type="nucleotide sequence ID" value="XM_018399078.1"/>
</dbReference>
<dbReference type="AlphaFoldDB" id="A0A0J9UR24"/>
<dbReference type="EMBL" id="DS231700">
    <property type="protein sequence ID" value="KNB01725.1"/>
    <property type="molecule type" value="Genomic_DNA"/>
</dbReference>
<dbReference type="RefSeq" id="XP_018239774.1">
    <property type="nucleotide sequence ID" value="XM_018399076.1"/>
</dbReference>
<dbReference type="RefSeq" id="XP_018239769.1">
    <property type="nucleotide sequence ID" value="XM_018399071.1"/>
</dbReference>
<dbReference type="EMBL" id="DS231700">
    <property type="protein sequence ID" value="KNB01731.1"/>
    <property type="molecule type" value="Genomic_DNA"/>
</dbReference>
<sequence length="141" mass="15741">MEGVKGKSQPTPWLQSYRTYRPVPHLHHFTVALFLSLEGLTPGTGIRQFCTCFFRASTSCHLSPFRPKPSPEPQRHHLSSSYSAILGGEYVYVCTRSFRLPAAANLPLSGTRSATIDFLDAGRSLLTFSSPFPRTLLGYYE</sequence>
<protein>
    <submittedName>
        <fullName evidence="1">Uncharacterized protein</fullName>
    </submittedName>
</protein>
<dbReference type="Proteomes" id="UP000009097">
    <property type="component" value="Unassembled WGS sequence"/>
</dbReference>
<dbReference type="GeneID" id="28959634"/>
<evidence type="ECO:0000313" key="2">
    <source>
        <dbReference type="Proteomes" id="UP000009097"/>
    </source>
</evidence>